<feature type="transmembrane region" description="Helical" evidence="1">
    <location>
        <begin position="114"/>
        <end position="139"/>
    </location>
</feature>
<feature type="transmembrane region" description="Helical" evidence="1">
    <location>
        <begin position="387"/>
        <end position="406"/>
    </location>
</feature>
<feature type="transmembrane region" description="Helical" evidence="1">
    <location>
        <begin position="278"/>
        <end position="300"/>
    </location>
</feature>
<dbReference type="Pfam" id="PF09997">
    <property type="entry name" value="DUF2238"/>
    <property type="match status" value="1"/>
</dbReference>
<gene>
    <name evidence="2" type="ORF">AMR74_15540</name>
</gene>
<keyword evidence="1" id="KW-0812">Transmembrane</keyword>
<dbReference type="EMBL" id="LIST01000008">
    <property type="protein sequence ID" value="KOX95392.1"/>
    <property type="molecule type" value="Genomic_DNA"/>
</dbReference>
<comment type="caution">
    <text evidence="2">The sequence shown here is derived from an EMBL/GenBank/DDBJ whole genome shotgun (WGS) entry which is preliminary data.</text>
</comment>
<feature type="transmembrane region" description="Helical" evidence="1">
    <location>
        <begin position="250"/>
        <end position="266"/>
    </location>
</feature>
<feature type="transmembrane region" description="Helical" evidence="1">
    <location>
        <begin position="37"/>
        <end position="54"/>
    </location>
</feature>
<feature type="transmembrane region" description="Helical" evidence="1">
    <location>
        <begin position="335"/>
        <end position="358"/>
    </location>
</feature>
<dbReference type="Proteomes" id="UP000037747">
    <property type="component" value="Unassembled WGS sequence"/>
</dbReference>
<reference evidence="2 3" key="1">
    <citation type="submission" date="2015-08" db="EMBL/GenBank/DDBJ databases">
        <title>Genomes of Isolates from Cabo Rojo, PR.</title>
        <authorList>
            <person name="Sanchez-Nieves R.L."/>
            <person name="Montalvo-Rodriguez R."/>
        </authorList>
    </citation>
    <scope>NUCLEOTIDE SEQUENCE [LARGE SCALE GENOMIC DNA]</scope>
    <source>
        <strain evidence="2 3">5</strain>
    </source>
</reference>
<keyword evidence="3" id="KW-1185">Reference proteome</keyword>
<dbReference type="AlphaFoldDB" id="A0A0M9AN84"/>
<dbReference type="InterPro" id="IPR014509">
    <property type="entry name" value="YjdF-like"/>
</dbReference>
<dbReference type="PATRIC" id="fig|1705389.3.peg.94"/>
<sequence>MPVFIKSRANTLLSLVFTLVLGGTAYTGFVTGRYESVLFSLVAIAIVIIPAVIARDPTVTPPWYFLLLICLPILWDVRTVSSLRLGVVPSLSLATLGLLLMVEIHYLTTLRLAPWFTIVLTGVFTLAMAAVLNIVRWISDVMFGTTFLLNGRTQDAINTAVMIEFVAAAIAGVIAGGIFYLHFRRSSVSTDNQLRVDPPTAGTERNAQSHVLSDRLGISPQQQRQAVRTMQVGLALVFGCGLWTVQVPLVINSGVALVITFVPAVIERDYGIPIEPALALWLTGAVFLHVLGTVGLYGLIPAWDSLTHTLSATVVAAAGYTFLRTIHLHASSIHFPPWAMFVFTLMVVLATGVVWEILEFALDQSALLLGVDPVLAQHGIDDTIIDLIFNGIGSILVAMWGTVYLTTVSKRLANQLAH</sequence>
<evidence type="ECO:0000256" key="1">
    <source>
        <dbReference type="SAM" id="Phobius"/>
    </source>
</evidence>
<keyword evidence="1" id="KW-0472">Membrane</keyword>
<organism evidence="2 3">
    <name type="scientific">Halorubrum tropicale</name>
    <dbReference type="NCBI Taxonomy" id="1765655"/>
    <lineage>
        <taxon>Archaea</taxon>
        <taxon>Methanobacteriati</taxon>
        <taxon>Methanobacteriota</taxon>
        <taxon>Stenosarchaea group</taxon>
        <taxon>Halobacteria</taxon>
        <taxon>Halobacteriales</taxon>
        <taxon>Haloferacaceae</taxon>
        <taxon>Halorubrum</taxon>
    </lineage>
</organism>
<accession>A0A0M9AN84</accession>
<feature type="transmembrane region" description="Helical" evidence="1">
    <location>
        <begin position="306"/>
        <end position="323"/>
    </location>
</feature>
<evidence type="ECO:0000313" key="2">
    <source>
        <dbReference type="EMBL" id="KOX95392.1"/>
    </source>
</evidence>
<evidence type="ECO:0000313" key="3">
    <source>
        <dbReference type="Proteomes" id="UP000037747"/>
    </source>
</evidence>
<proteinExistence type="predicted"/>
<dbReference type="STRING" id="1765655.AMR74_15540"/>
<feature type="transmembrane region" description="Helical" evidence="1">
    <location>
        <begin position="83"/>
        <end position="102"/>
    </location>
</feature>
<name>A0A0M9AN84_9EURY</name>
<feature type="transmembrane region" description="Helical" evidence="1">
    <location>
        <begin position="61"/>
        <end position="77"/>
    </location>
</feature>
<evidence type="ECO:0008006" key="4">
    <source>
        <dbReference type="Google" id="ProtNLM"/>
    </source>
</evidence>
<feature type="transmembrane region" description="Helical" evidence="1">
    <location>
        <begin position="159"/>
        <end position="181"/>
    </location>
</feature>
<protein>
    <recommendedName>
        <fullName evidence="4">DUF2238 domain-containing protein</fullName>
    </recommendedName>
</protein>
<keyword evidence="1" id="KW-1133">Transmembrane helix</keyword>